<reference evidence="1 2" key="1">
    <citation type="submission" date="2022-05" db="EMBL/GenBank/DDBJ databases">
        <authorList>
            <consortium name="Genoscope - CEA"/>
            <person name="William W."/>
        </authorList>
    </citation>
    <scope>NUCLEOTIDE SEQUENCE [LARGE SCALE GENOMIC DNA]</scope>
</reference>
<sequence>SKSFPAEFPSRIRYESLGCYRDNPDIQIKSLEGMDSLLNDSYRLRTDAIQKCAMAALVRGFTAFAVQDGGMCVSDKYAYFFHEFAVKSENCKSDGKGGNMANQVYYLNSTLKEVLGTVSYTKLGCFDFTDAHTVPSLEGEDSLLDGYYTTRKDAISKCGLAADKRGHRMFVVMPSGQCASGPTTEMYRKFVQSGYSNVECTGMALWSSVYLLNFSRYDDRGANNVEVTVPPEPLKYTSIGCFLQYPYMAKRYPLLVNYEGQDPLLKDFYQLRKNAIEKCATVAKRRGYKVFALINGGKCLTGPKAHTVPVFKTFWAKECESHGKGSYRNLHVYVVGELRNFFSAIPYTQLGCYKNDKNMLDVEQMDPDVLDGDYKLRKDAIGKCALAAIKRRSEVFAIQDGGKCLISRNSYKVFDGNGILQDCKSDGKGGPGTSNAYVIGKISELRSMLTINILNEGCYKDLPIRAMESLEGKDPILLDGNYASRDEAVLKCLMLGRKLGYAVVGVQDGGMCVGSTKVKTYKKYGVSHDCRGDRKGGPWASEFPLHPMIFFTDFLAGVTYESKGCYKDQEARAISSLEGKDVLLRDSYAEREDAIQKCAVAAIIRGYKTFGIQNGGMCVSGPNAHQTYSKYGESMDCKNDGEGGPWANQVYNLVGRVDDIFESVHRLHVGCFDDMQAQRIPSLMQDPVLNITITSDTDFGESDAHLNLSQQENRFNVKCALATWRRGYKAYVVTADGQCASGPDTHTNIVKFGYGLEECSTVPANNKAYLVGPKLHVEYESVGCYEDKRERAIENATPLGYDLFGYYINKMKGNEIQKCALYAKLIGYKVFAIQNGGECLTSATAHKTYSKYGESRVCKGDGKGGPFANQVYRLSERKGILMRACANELSNSSCGSSLQRKMEITS</sequence>
<evidence type="ECO:0000313" key="1">
    <source>
        <dbReference type="EMBL" id="CAH3106272.1"/>
    </source>
</evidence>
<dbReference type="Proteomes" id="UP001159428">
    <property type="component" value="Unassembled WGS sequence"/>
</dbReference>
<dbReference type="EMBL" id="CALNXJ010000010">
    <property type="protein sequence ID" value="CAH3106272.1"/>
    <property type="molecule type" value="Genomic_DNA"/>
</dbReference>
<organism evidence="1 2">
    <name type="scientific">Pocillopora meandrina</name>
    <dbReference type="NCBI Taxonomy" id="46732"/>
    <lineage>
        <taxon>Eukaryota</taxon>
        <taxon>Metazoa</taxon>
        <taxon>Cnidaria</taxon>
        <taxon>Anthozoa</taxon>
        <taxon>Hexacorallia</taxon>
        <taxon>Scleractinia</taxon>
        <taxon>Astrocoeniina</taxon>
        <taxon>Pocilloporidae</taxon>
        <taxon>Pocillopora</taxon>
    </lineage>
</organism>
<proteinExistence type="predicted"/>
<gene>
    <name evidence="1" type="ORF">PMEA_00001415</name>
</gene>
<feature type="non-terminal residue" evidence="1">
    <location>
        <position position="1"/>
    </location>
</feature>
<dbReference type="AlphaFoldDB" id="A0AAU9W911"/>
<dbReference type="PANTHER" id="PTHR47635:SF2">
    <property type="entry name" value="LAMG-LIKE JELLYROLL FOLD DOMAIN-CONTAINING PROTEIN"/>
    <property type="match status" value="1"/>
</dbReference>
<name>A0AAU9W911_9CNID</name>
<protein>
    <submittedName>
        <fullName evidence="1">Uncharacterized protein</fullName>
    </submittedName>
</protein>
<evidence type="ECO:0000313" key="2">
    <source>
        <dbReference type="Proteomes" id="UP001159428"/>
    </source>
</evidence>
<accession>A0AAU9W911</accession>
<comment type="caution">
    <text evidence="1">The sequence shown here is derived from an EMBL/GenBank/DDBJ whole genome shotgun (WGS) entry which is preliminary data.</text>
</comment>
<keyword evidence="2" id="KW-1185">Reference proteome</keyword>
<dbReference type="PANTHER" id="PTHR47635">
    <property type="entry name" value="CUB DOMAIN-CONTAINING PROTEIN"/>
    <property type="match status" value="1"/>
</dbReference>